<dbReference type="STRING" id="744872.Spica_0022"/>
<dbReference type="HAMAP" id="MF_00161">
    <property type="entry name" value="LspA"/>
    <property type="match status" value="1"/>
</dbReference>
<comment type="caution">
    <text evidence="10">Lacks conserved residue(s) required for the propagation of feature annotation.</text>
</comment>
<keyword evidence="5 10" id="KW-0812">Transmembrane</keyword>
<evidence type="ECO:0000256" key="12">
    <source>
        <dbReference type="RuleBase" id="RU004181"/>
    </source>
</evidence>
<evidence type="ECO:0000256" key="6">
    <source>
        <dbReference type="ARBA" id="ARBA00022750"/>
    </source>
</evidence>
<evidence type="ECO:0000313" key="13">
    <source>
        <dbReference type="EMBL" id="AEJ18194.1"/>
    </source>
</evidence>
<keyword evidence="13" id="KW-0449">Lipoprotein</keyword>
<protein>
    <recommendedName>
        <fullName evidence="10">Lipoprotein signal peptidase</fullName>
        <ecNumber evidence="10">3.4.23.36</ecNumber>
    </recommendedName>
    <alternativeName>
        <fullName evidence="10">Prolipoprotein signal peptidase</fullName>
    </alternativeName>
    <alternativeName>
        <fullName evidence="10">Signal peptidase II</fullName>
        <shortName evidence="10">SPase II</shortName>
    </alternativeName>
</protein>
<organism evidence="13 14">
    <name type="scientific">Gracilinema caldarium (strain ATCC 51460 / DSM 7334 / H1)</name>
    <name type="common">Treponema caldarium</name>
    <dbReference type="NCBI Taxonomy" id="744872"/>
    <lineage>
        <taxon>Bacteria</taxon>
        <taxon>Pseudomonadati</taxon>
        <taxon>Spirochaetota</taxon>
        <taxon>Spirochaetia</taxon>
        <taxon>Spirochaetales</taxon>
        <taxon>Breznakiellaceae</taxon>
        <taxon>Gracilinema</taxon>
    </lineage>
</organism>
<keyword evidence="4 10" id="KW-0645">Protease</keyword>
<sequence>MKYKQKLFPFILTFCIVVVDQLSKAFIVSRWPREGTFIKDVFGNDLLWIIHVRNKAIAFSLGDGLPDQVRVLLFIMVPIVVLGVLLVYYFKTDEFTTLQRWVVAGIIGGGLGNLIDRIWRPDGVVDFISVNVYGFLGFARWPTFNIADSSVVICGILLVISILFVAKNTHKE</sequence>
<dbReference type="InterPro" id="IPR001872">
    <property type="entry name" value="Peptidase_A8"/>
</dbReference>
<evidence type="ECO:0000256" key="2">
    <source>
        <dbReference type="ARBA" id="ARBA00022475"/>
    </source>
</evidence>
<dbReference type="GO" id="GO:0004190">
    <property type="term" value="F:aspartic-type endopeptidase activity"/>
    <property type="evidence" value="ECO:0007669"/>
    <property type="project" value="UniProtKB-UniRule"/>
</dbReference>
<dbReference type="PANTHER" id="PTHR33695">
    <property type="entry name" value="LIPOPROTEIN SIGNAL PEPTIDASE"/>
    <property type="match status" value="1"/>
</dbReference>
<dbReference type="HOGENOM" id="CLU_083252_3_1_12"/>
<dbReference type="RefSeq" id="WP_013967507.1">
    <property type="nucleotide sequence ID" value="NC_015732.1"/>
</dbReference>
<evidence type="ECO:0000256" key="10">
    <source>
        <dbReference type="HAMAP-Rule" id="MF_00161"/>
    </source>
</evidence>
<evidence type="ECO:0000256" key="11">
    <source>
        <dbReference type="RuleBase" id="RU000594"/>
    </source>
</evidence>
<comment type="similarity">
    <text evidence="1 10 12">Belongs to the peptidase A8 family.</text>
</comment>
<feature type="active site" evidence="10">
    <location>
        <position position="148"/>
    </location>
</feature>
<comment type="function">
    <text evidence="10 11">This protein specifically catalyzes the removal of signal peptides from prolipoproteins.</text>
</comment>
<evidence type="ECO:0000256" key="1">
    <source>
        <dbReference type="ARBA" id="ARBA00006139"/>
    </source>
</evidence>
<comment type="pathway">
    <text evidence="10">Protein modification; lipoprotein biosynthesis (signal peptide cleavage).</text>
</comment>
<dbReference type="PRINTS" id="PR00781">
    <property type="entry name" value="LIPOSIGPTASE"/>
</dbReference>
<dbReference type="PANTHER" id="PTHR33695:SF1">
    <property type="entry name" value="LIPOPROTEIN SIGNAL PEPTIDASE"/>
    <property type="match status" value="1"/>
</dbReference>
<keyword evidence="8 10" id="KW-1133">Transmembrane helix</keyword>
<keyword evidence="7 10" id="KW-0378">Hydrolase</keyword>
<accession>F8EWN1</accession>
<reference evidence="14" key="1">
    <citation type="journal article" date="2013" name="Stand. Genomic Sci.">
        <title>Genome sequence of the thermophilic fresh-water bacterium Spirochaeta caldaria type strain (H1(T)), reclassification of Spirochaeta caldaria, Spirochaeta stenostrepta, and Spirochaeta zuelzerae in the genus Treponema as Treponema caldaria comb. nov., Treponema stenostrepta comb. nov., and Treponema zuelzerae comb. nov., and emendation of the genus Treponema.</title>
        <authorList>
            <person name="Abt B."/>
            <person name="Goker M."/>
            <person name="Scheuner C."/>
            <person name="Han C."/>
            <person name="Lu M."/>
            <person name="Misra M."/>
            <person name="Lapidus A."/>
            <person name="Nolan M."/>
            <person name="Lucas S."/>
            <person name="Hammon N."/>
            <person name="Deshpande S."/>
            <person name="Cheng J.F."/>
            <person name="Tapia R."/>
            <person name="Goodwin L.A."/>
            <person name="Pitluck S."/>
            <person name="Liolios K."/>
            <person name="Pagani I."/>
            <person name="Ivanova N."/>
            <person name="Mavromatis K."/>
            <person name="Mikhailova N."/>
            <person name="Huntemann M."/>
            <person name="Pati A."/>
            <person name="Chen A."/>
            <person name="Palaniappan K."/>
            <person name="Land M."/>
            <person name="Hauser L."/>
            <person name="Jeffries C.D."/>
            <person name="Rohde M."/>
            <person name="Spring S."/>
            <person name="Gronow S."/>
            <person name="Detter J.C."/>
            <person name="Bristow J."/>
            <person name="Eisen J.A."/>
            <person name="Markowitz V."/>
            <person name="Hugenholtz P."/>
            <person name="Kyrpides N.C."/>
            <person name="Woyke T."/>
            <person name="Klenk H.P."/>
        </authorList>
    </citation>
    <scope>NUCLEOTIDE SEQUENCE</scope>
    <source>
        <strain evidence="14">ATCC 51460 / DSM 7334 / H1</strain>
    </source>
</reference>
<keyword evidence="6 10" id="KW-0064">Aspartyl protease</keyword>
<keyword evidence="14" id="KW-1185">Reference proteome</keyword>
<feature type="transmembrane region" description="Helical" evidence="10">
    <location>
        <begin position="101"/>
        <end position="119"/>
    </location>
</feature>
<dbReference type="EMBL" id="CP002868">
    <property type="protein sequence ID" value="AEJ18194.1"/>
    <property type="molecule type" value="Genomic_DNA"/>
</dbReference>
<dbReference type="Proteomes" id="UP000000503">
    <property type="component" value="Chromosome"/>
</dbReference>
<dbReference type="KEGG" id="scd:Spica_0022"/>
<evidence type="ECO:0000256" key="8">
    <source>
        <dbReference type="ARBA" id="ARBA00022989"/>
    </source>
</evidence>
<dbReference type="GO" id="GO:0005886">
    <property type="term" value="C:plasma membrane"/>
    <property type="evidence" value="ECO:0007669"/>
    <property type="project" value="UniProtKB-SubCell"/>
</dbReference>
<keyword evidence="9 10" id="KW-0472">Membrane</keyword>
<evidence type="ECO:0000256" key="9">
    <source>
        <dbReference type="ARBA" id="ARBA00023136"/>
    </source>
</evidence>
<keyword evidence="3 10" id="KW-0997">Cell inner membrane</keyword>
<feature type="transmembrane region" description="Helical" evidence="10">
    <location>
        <begin position="146"/>
        <end position="166"/>
    </location>
</feature>
<evidence type="ECO:0000256" key="4">
    <source>
        <dbReference type="ARBA" id="ARBA00022670"/>
    </source>
</evidence>
<dbReference type="UniPathway" id="UPA00665"/>
<dbReference type="OrthoDB" id="9810259at2"/>
<dbReference type="eggNOG" id="COG0597">
    <property type="taxonomic scope" value="Bacteria"/>
</dbReference>
<evidence type="ECO:0000313" key="14">
    <source>
        <dbReference type="Proteomes" id="UP000000503"/>
    </source>
</evidence>
<keyword evidence="2 10" id="KW-1003">Cell membrane</keyword>
<evidence type="ECO:0000256" key="7">
    <source>
        <dbReference type="ARBA" id="ARBA00022801"/>
    </source>
</evidence>
<feature type="active site" evidence="10">
    <location>
        <position position="126"/>
    </location>
</feature>
<dbReference type="Pfam" id="PF01252">
    <property type="entry name" value="Peptidase_A8"/>
    <property type="match status" value="1"/>
</dbReference>
<evidence type="ECO:0000256" key="5">
    <source>
        <dbReference type="ARBA" id="ARBA00022692"/>
    </source>
</evidence>
<dbReference type="PROSITE" id="PS00855">
    <property type="entry name" value="SPASE_II"/>
    <property type="match status" value="1"/>
</dbReference>
<name>F8EWN1_GRAC1</name>
<evidence type="ECO:0000256" key="3">
    <source>
        <dbReference type="ARBA" id="ARBA00022519"/>
    </source>
</evidence>
<feature type="transmembrane region" description="Helical" evidence="10">
    <location>
        <begin position="69"/>
        <end position="89"/>
    </location>
</feature>
<dbReference type="EC" id="3.4.23.36" evidence="10"/>
<dbReference type="AlphaFoldDB" id="F8EWN1"/>
<dbReference type="NCBIfam" id="TIGR00077">
    <property type="entry name" value="lspA"/>
    <property type="match status" value="1"/>
</dbReference>
<dbReference type="GO" id="GO:0006508">
    <property type="term" value="P:proteolysis"/>
    <property type="evidence" value="ECO:0007669"/>
    <property type="project" value="UniProtKB-KW"/>
</dbReference>
<proteinExistence type="inferred from homology"/>
<gene>
    <name evidence="10" type="primary">lspA</name>
    <name evidence="13" type="ordered locus">Spica_0022</name>
</gene>
<comment type="catalytic activity">
    <reaction evidence="10 11">
        <text>Release of signal peptides from bacterial membrane prolipoproteins. Hydrolyzes -Xaa-Yaa-Zaa-|-(S,diacylglyceryl)Cys-, in which Xaa is hydrophobic (preferably Leu), and Yaa (Ala or Ser) and Zaa (Gly or Ala) have small, neutral side chains.</text>
        <dbReference type="EC" id="3.4.23.36"/>
    </reaction>
</comment>
<comment type="subcellular location">
    <subcellularLocation>
        <location evidence="10">Cell inner membrane</location>
        <topology evidence="10">Multi-pass membrane protein</topology>
    </subcellularLocation>
</comment>